<evidence type="ECO:0000313" key="2">
    <source>
        <dbReference type="Proteomes" id="UP000463337"/>
    </source>
</evidence>
<accession>A0A6I2MWB2</accession>
<dbReference type="AlphaFoldDB" id="A0A6I2MWB2"/>
<sequence>MQKQSFPLHQSECLFIPWYNPNRLVCTKNSFSVFISRCRWHGSQTLTCR</sequence>
<organism evidence="1 2">
    <name type="scientific">Parabacteroides distasonis</name>
    <dbReference type="NCBI Taxonomy" id="823"/>
    <lineage>
        <taxon>Bacteria</taxon>
        <taxon>Pseudomonadati</taxon>
        <taxon>Bacteroidota</taxon>
        <taxon>Bacteroidia</taxon>
        <taxon>Bacteroidales</taxon>
        <taxon>Tannerellaceae</taxon>
        <taxon>Parabacteroides</taxon>
    </lineage>
</organism>
<gene>
    <name evidence="1" type="ORF">GKD59_03110</name>
</gene>
<dbReference type="EMBL" id="WKLT01000002">
    <property type="protein sequence ID" value="MRY56915.1"/>
    <property type="molecule type" value="Genomic_DNA"/>
</dbReference>
<name>A0A6I2MWB2_PARDI</name>
<proteinExistence type="predicted"/>
<comment type="caution">
    <text evidence="1">The sequence shown here is derived from an EMBL/GenBank/DDBJ whole genome shotgun (WGS) entry which is preliminary data.</text>
</comment>
<reference evidence="1 2" key="1">
    <citation type="journal article" date="2019" name="Nat. Med.">
        <title>A library of human gut bacterial isolates paired with longitudinal multiomics data enables mechanistic microbiome research.</title>
        <authorList>
            <person name="Poyet M."/>
            <person name="Groussin M."/>
            <person name="Gibbons S.M."/>
            <person name="Avila-Pacheco J."/>
            <person name="Jiang X."/>
            <person name="Kearney S.M."/>
            <person name="Perrotta A.R."/>
            <person name="Berdy B."/>
            <person name="Zhao S."/>
            <person name="Lieberman T.D."/>
            <person name="Swanson P.K."/>
            <person name="Smith M."/>
            <person name="Roesemann S."/>
            <person name="Alexander J.E."/>
            <person name="Rich S.A."/>
            <person name="Livny J."/>
            <person name="Vlamakis H."/>
            <person name="Clish C."/>
            <person name="Bullock K."/>
            <person name="Deik A."/>
            <person name="Scott J."/>
            <person name="Pierce K.A."/>
            <person name="Xavier R.J."/>
            <person name="Alm E.J."/>
        </authorList>
    </citation>
    <scope>NUCLEOTIDE SEQUENCE [LARGE SCALE GENOMIC DNA]</scope>
    <source>
        <strain evidence="1 2">BIOML-A41</strain>
    </source>
</reference>
<protein>
    <submittedName>
        <fullName evidence="1">Uncharacterized protein</fullName>
    </submittedName>
</protein>
<evidence type="ECO:0000313" key="1">
    <source>
        <dbReference type="EMBL" id="MRY56915.1"/>
    </source>
</evidence>
<dbReference type="Proteomes" id="UP000463337">
    <property type="component" value="Unassembled WGS sequence"/>
</dbReference>